<sequence>MARETTEPAAITAPLRRTEADRAGGASGSKVLPTGLSRVPRFWPTVEGTPRGRAPVGRVVRAVRAEPDMGETEPERGENASHLSSLAALEVFPLSSARPRIRRTAPARRSARLALTVPAALLAAALTACSGGGAAGSAAQAGADGKAPETSISVNLRGGAAAPGGPVKVTLAQGKLKTVSVTAGEGGALAGKISADGRTWISERVAAPGTAYTVEAKDADGGSDTATFTTADAEKVNKLSLAPGKNTTVGIAQPLSVVFDHPVKNKAAVEKALKVSTSNSTEGSWGWLQDYSGKDRIDWRPKEYWKPGTKVTLAAELNGIDTGADGGWFVRDYTTTFTIGAAQVVKVDLDGHRLSLHRDGKQVLDAPMSGGTPGGDKASWRGTAVLMSKEGTINMRSETVGLGDAYDKMVDYSMRLTWSGMYAHAAPWNSGYFGNANRSSGCLGMSDANASALYGQVRVGDPFEITGADAKGTVAEGNGYGAWNVSWTDWQTKSALK</sequence>
<dbReference type="PROSITE" id="PS52029">
    <property type="entry name" value="LD_TPASE"/>
    <property type="match status" value="1"/>
</dbReference>
<dbReference type="InterPro" id="IPR041280">
    <property type="entry name" value="Big_10"/>
</dbReference>
<evidence type="ECO:0000256" key="6">
    <source>
        <dbReference type="ARBA" id="ARBA00023316"/>
    </source>
</evidence>
<dbReference type="GO" id="GO:0016746">
    <property type="term" value="F:acyltransferase activity"/>
    <property type="evidence" value="ECO:0007669"/>
    <property type="project" value="UniProtKB-KW"/>
</dbReference>
<evidence type="ECO:0000313" key="10">
    <source>
        <dbReference type="EMBL" id="GFN08315.1"/>
    </source>
</evidence>
<comment type="pathway">
    <text evidence="1 7">Cell wall biogenesis; peptidoglycan biosynthesis.</text>
</comment>
<evidence type="ECO:0000256" key="5">
    <source>
        <dbReference type="ARBA" id="ARBA00023315"/>
    </source>
</evidence>
<evidence type="ECO:0000256" key="1">
    <source>
        <dbReference type="ARBA" id="ARBA00004752"/>
    </source>
</evidence>
<gene>
    <name evidence="10" type="ORF">Smic_68710</name>
</gene>
<dbReference type="InterPro" id="IPR005490">
    <property type="entry name" value="LD_TPept_cat_dom"/>
</dbReference>
<dbReference type="AlphaFoldDB" id="A0A7J0D2U3"/>
<evidence type="ECO:0000256" key="4">
    <source>
        <dbReference type="ARBA" id="ARBA00022984"/>
    </source>
</evidence>
<dbReference type="Proteomes" id="UP000498740">
    <property type="component" value="Unassembled WGS sequence"/>
</dbReference>
<reference evidence="10 11" key="1">
    <citation type="submission" date="2020-05" db="EMBL/GenBank/DDBJ databases">
        <title>Whole genome shotgun sequence of Streptomyces microflavus NBRC 13062.</title>
        <authorList>
            <person name="Komaki H."/>
            <person name="Tamura T."/>
        </authorList>
    </citation>
    <scope>NUCLEOTIDE SEQUENCE [LARGE SCALE GENOMIC DNA]</scope>
    <source>
        <strain evidence="10 11">NBRC 13062</strain>
    </source>
</reference>
<dbReference type="PANTHER" id="PTHR30582">
    <property type="entry name" value="L,D-TRANSPEPTIDASE"/>
    <property type="match status" value="1"/>
</dbReference>
<keyword evidence="6 7" id="KW-0961">Cell wall biogenesis/degradation</keyword>
<evidence type="ECO:0000313" key="11">
    <source>
        <dbReference type="Proteomes" id="UP000498740"/>
    </source>
</evidence>
<evidence type="ECO:0000256" key="8">
    <source>
        <dbReference type="SAM" id="MobiDB-lite"/>
    </source>
</evidence>
<evidence type="ECO:0000256" key="7">
    <source>
        <dbReference type="PROSITE-ProRule" id="PRU01373"/>
    </source>
</evidence>
<keyword evidence="2" id="KW-0808">Transferase</keyword>
<dbReference type="Gene3D" id="2.60.40.3710">
    <property type="match status" value="1"/>
</dbReference>
<dbReference type="UniPathway" id="UPA00219"/>
<dbReference type="GO" id="GO:0071972">
    <property type="term" value="F:peptidoglycan L,D-transpeptidase activity"/>
    <property type="evidence" value="ECO:0007669"/>
    <property type="project" value="TreeGrafter"/>
</dbReference>
<dbReference type="PANTHER" id="PTHR30582:SF2">
    <property type="entry name" value="L,D-TRANSPEPTIDASE YCIB-RELATED"/>
    <property type="match status" value="1"/>
</dbReference>
<dbReference type="Gene3D" id="2.40.440.10">
    <property type="entry name" value="L,D-transpeptidase catalytic domain-like"/>
    <property type="match status" value="1"/>
</dbReference>
<dbReference type="InterPro" id="IPR038063">
    <property type="entry name" value="Transpep_catalytic_dom"/>
</dbReference>
<dbReference type="CDD" id="cd16913">
    <property type="entry name" value="YkuD_like"/>
    <property type="match status" value="1"/>
</dbReference>
<dbReference type="CDD" id="cd13432">
    <property type="entry name" value="LDT_IgD_like_2"/>
    <property type="match status" value="1"/>
</dbReference>
<evidence type="ECO:0000256" key="2">
    <source>
        <dbReference type="ARBA" id="ARBA00022679"/>
    </source>
</evidence>
<name>A0A7J0D2U3_STRMI</name>
<comment type="caution">
    <text evidence="10">The sequence shown here is derived from an EMBL/GenBank/DDBJ whole genome shotgun (WGS) entry which is preliminary data.</text>
</comment>
<dbReference type="InterPro" id="IPR050979">
    <property type="entry name" value="LD-transpeptidase"/>
</dbReference>
<keyword evidence="3 7" id="KW-0133">Cell shape</keyword>
<feature type="domain" description="L,D-TPase catalytic" evidence="9">
    <location>
        <begin position="343"/>
        <end position="466"/>
    </location>
</feature>
<dbReference type="GO" id="GO:0005576">
    <property type="term" value="C:extracellular region"/>
    <property type="evidence" value="ECO:0007669"/>
    <property type="project" value="TreeGrafter"/>
</dbReference>
<dbReference type="Pfam" id="PF03734">
    <property type="entry name" value="YkuD"/>
    <property type="match status" value="1"/>
</dbReference>
<feature type="active site" description="Nucleophile" evidence="7">
    <location>
        <position position="442"/>
    </location>
</feature>
<proteinExistence type="predicted"/>
<protein>
    <recommendedName>
        <fullName evidence="9">L,D-TPase catalytic domain-containing protein</fullName>
    </recommendedName>
</protein>
<dbReference type="Pfam" id="PF17964">
    <property type="entry name" value="Big_10"/>
    <property type="match status" value="1"/>
</dbReference>
<accession>A0A7J0D2U3</accession>
<dbReference type="SUPFAM" id="SSF141523">
    <property type="entry name" value="L,D-transpeptidase catalytic domain-like"/>
    <property type="match status" value="1"/>
</dbReference>
<keyword evidence="4 7" id="KW-0573">Peptidoglycan synthesis</keyword>
<dbReference type="GO" id="GO:0008360">
    <property type="term" value="P:regulation of cell shape"/>
    <property type="evidence" value="ECO:0007669"/>
    <property type="project" value="UniProtKB-UniRule"/>
</dbReference>
<dbReference type="EMBL" id="BLWD01000001">
    <property type="protein sequence ID" value="GFN08315.1"/>
    <property type="molecule type" value="Genomic_DNA"/>
</dbReference>
<dbReference type="Gene3D" id="2.60.40.3780">
    <property type="match status" value="1"/>
</dbReference>
<keyword evidence="5" id="KW-0012">Acyltransferase</keyword>
<evidence type="ECO:0000259" key="9">
    <source>
        <dbReference type="PROSITE" id="PS52029"/>
    </source>
</evidence>
<evidence type="ECO:0000256" key="3">
    <source>
        <dbReference type="ARBA" id="ARBA00022960"/>
    </source>
</evidence>
<organism evidence="10 11">
    <name type="scientific">Streptomyces microflavus</name>
    <name type="common">Streptomyces lipmanii</name>
    <dbReference type="NCBI Taxonomy" id="1919"/>
    <lineage>
        <taxon>Bacteria</taxon>
        <taxon>Bacillati</taxon>
        <taxon>Actinomycetota</taxon>
        <taxon>Actinomycetes</taxon>
        <taxon>Kitasatosporales</taxon>
        <taxon>Streptomycetaceae</taxon>
        <taxon>Streptomyces</taxon>
    </lineage>
</organism>
<dbReference type="GO" id="GO:0018104">
    <property type="term" value="P:peptidoglycan-protein cross-linking"/>
    <property type="evidence" value="ECO:0007669"/>
    <property type="project" value="TreeGrafter"/>
</dbReference>
<feature type="region of interest" description="Disordered" evidence="8">
    <location>
        <begin position="1"/>
        <end position="34"/>
    </location>
</feature>
<feature type="active site" description="Proton donor/acceptor" evidence="7">
    <location>
        <position position="424"/>
    </location>
</feature>
<dbReference type="GO" id="GO:0071555">
    <property type="term" value="P:cell wall organization"/>
    <property type="evidence" value="ECO:0007669"/>
    <property type="project" value="UniProtKB-UniRule"/>
</dbReference>